<dbReference type="Proteomes" id="UP000220605">
    <property type="component" value="Chromosome 11"/>
</dbReference>
<evidence type="ECO:0000256" key="1">
    <source>
        <dbReference type="SAM" id="MobiDB-lite"/>
    </source>
</evidence>
<gene>
    <name evidence="2" type="ORF">PVP01_1100700</name>
</gene>
<dbReference type="Pfam" id="PF05795">
    <property type="entry name" value="Plasmodium_Vir"/>
    <property type="match status" value="1"/>
</dbReference>
<dbReference type="OrthoDB" id="10395221at2759"/>
<dbReference type="InterPro" id="IPR008780">
    <property type="entry name" value="Plasmodium_Vir"/>
</dbReference>
<dbReference type="VEuPathDB" id="PlasmoDB:PVX_097555"/>
<evidence type="ECO:0000313" key="3">
    <source>
        <dbReference type="Proteomes" id="UP000220605"/>
    </source>
</evidence>
<dbReference type="VEuPathDB" id="PlasmoDB:PVW1_110006100"/>
<feature type="region of interest" description="Disordered" evidence="1">
    <location>
        <begin position="524"/>
        <end position="550"/>
    </location>
</feature>
<sequence length="550" mass="64014">MCYYFEDAILKELSAYKEYRGLNNDVNGNDYNDICKDFVTNTDAVITLCKKFLRNIDSLPYQKGTNEYKSKYFYLSHWIVDELGEIFANNSVKGARQTIDKIIYQGNIKYSNKNDNKNKIYFIYNSDFDFKVAKEEKYLHDYFINYDDIAKCTKEKCKIYAKFVEYITTIYYEHKQDCLGWPCDYFIHDPKYDPDDLLFNLQGKINPGGATRNNRGIEMSSEQLGNAESSNPDKSMIIKYINCFKIKDVDGKFLGYHCEDPAYSRHKKKVLNRKKVEQKSTYETVKEALEKTNYPNCTKVYGNNNEFFRLVCNNTKSEQSLTGVGLEAKQSAKLKSQGKPEKLENSDWHTEIFADSKANNDNSLESGNIMRGVKLVSVYRDITKNEKELDKMETQLISENGGTNLISTLFPEVPNEYKKKYKDKDKDILNCKIYGREHNKLICKKTIPKNYDEIANEQESPTNGINEIIDEIEDEPDFTIPVDNIFDIFKSKIFRNIVTAALTLGIRSSKKKRREYDISVDYMPEQPMHNPYPAPINPKRKRAHIAYQQS</sequence>
<dbReference type="AlphaFoldDB" id="A0A564ZWM1"/>
<dbReference type="EMBL" id="LT635622">
    <property type="protein sequence ID" value="VUZ96753.1"/>
    <property type="molecule type" value="Genomic_DNA"/>
</dbReference>
<organism evidence="2 3">
    <name type="scientific">Plasmodium vivax</name>
    <name type="common">malaria parasite P. vivax</name>
    <dbReference type="NCBI Taxonomy" id="5855"/>
    <lineage>
        <taxon>Eukaryota</taxon>
        <taxon>Sar</taxon>
        <taxon>Alveolata</taxon>
        <taxon>Apicomplexa</taxon>
        <taxon>Aconoidasida</taxon>
        <taxon>Haemosporida</taxon>
        <taxon>Plasmodiidae</taxon>
        <taxon>Plasmodium</taxon>
        <taxon>Plasmodium (Plasmodium)</taxon>
    </lineage>
</organism>
<reference evidence="3" key="1">
    <citation type="submission" date="2016-07" db="EMBL/GenBank/DDBJ databases">
        <authorList>
            <consortium name="Pathogen Informatics"/>
        </authorList>
    </citation>
    <scope>NUCLEOTIDE SEQUENCE [LARGE SCALE GENOMIC DNA]</scope>
</reference>
<dbReference type="VEuPathDB" id="PlasmoDB:PVP01_1100700"/>
<protein>
    <submittedName>
        <fullName evidence="2">VIR protein</fullName>
    </submittedName>
</protein>
<proteinExistence type="predicted"/>
<accession>A0A564ZWM1</accession>
<name>A0A564ZWM1_PLAVI</name>
<evidence type="ECO:0000313" key="2">
    <source>
        <dbReference type="EMBL" id="VUZ96753.1"/>
    </source>
</evidence>